<dbReference type="Proteomes" id="UP000821865">
    <property type="component" value="Chromosome 4"/>
</dbReference>
<comment type="caution">
    <text evidence="1">The sequence shown here is derived from an EMBL/GenBank/DDBJ whole genome shotgun (WGS) entry which is preliminary data.</text>
</comment>
<sequence>MIRDLWKLVHVPALTFGNAVVCRSAKGRDLLERRQQEVGRTAVGCDGSVANEAMQGELGWSSFAAREASGKLAFYKRLLHMHRDSWARRVFDYLSATCLRTQWTRRVHHLKQKNSLIRDPILAESIGAYAKAVQQRVRYVEDNSVGSALLFEARAGALRTLTRKRAFDTTVTCVLCRSCGKSDETIEHLVHQCGELGESVSRTALAVALGFDDSEGDVQAAAVSRTKRRLEQWRTATQQGRRLPTASVEDRGGSVRDSVGAF</sequence>
<organism evidence="1 2">
    <name type="scientific">Dermacentor silvarum</name>
    <name type="common">Tick</name>
    <dbReference type="NCBI Taxonomy" id="543639"/>
    <lineage>
        <taxon>Eukaryota</taxon>
        <taxon>Metazoa</taxon>
        <taxon>Ecdysozoa</taxon>
        <taxon>Arthropoda</taxon>
        <taxon>Chelicerata</taxon>
        <taxon>Arachnida</taxon>
        <taxon>Acari</taxon>
        <taxon>Parasitiformes</taxon>
        <taxon>Ixodida</taxon>
        <taxon>Ixodoidea</taxon>
        <taxon>Ixodidae</taxon>
        <taxon>Rhipicephalinae</taxon>
        <taxon>Dermacentor</taxon>
    </lineage>
</organism>
<protein>
    <submittedName>
        <fullName evidence="1">Uncharacterized protein</fullName>
    </submittedName>
</protein>
<evidence type="ECO:0000313" key="2">
    <source>
        <dbReference type="Proteomes" id="UP000821865"/>
    </source>
</evidence>
<evidence type="ECO:0000313" key="1">
    <source>
        <dbReference type="EMBL" id="KAH7954593.1"/>
    </source>
</evidence>
<gene>
    <name evidence="1" type="ORF">HPB49_020068</name>
</gene>
<dbReference type="EMBL" id="CM023473">
    <property type="protein sequence ID" value="KAH7954593.1"/>
    <property type="molecule type" value="Genomic_DNA"/>
</dbReference>
<keyword evidence="2" id="KW-1185">Reference proteome</keyword>
<reference evidence="1" key="1">
    <citation type="submission" date="2020-05" db="EMBL/GenBank/DDBJ databases">
        <title>Large-scale comparative analyses of tick genomes elucidate their genetic diversity and vector capacities.</title>
        <authorList>
            <person name="Jia N."/>
            <person name="Wang J."/>
            <person name="Shi W."/>
            <person name="Du L."/>
            <person name="Sun Y."/>
            <person name="Zhan W."/>
            <person name="Jiang J."/>
            <person name="Wang Q."/>
            <person name="Zhang B."/>
            <person name="Ji P."/>
            <person name="Sakyi L.B."/>
            <person name="Cui X."/>
            <person name="Yuan T."/>
            <person name="Jiang B."/>
            <person name="Yang W."/>
            <person name="Lam T.T.-Y."/>
            <person name="Chang Q."/>
            <person name="Ding S."/>
            <person name="Wang X."/>
            <person name="Zhu J."/>
            <person name="Ruan X."/>
            <person name="Zhao L."/>
            <person name="Wei J."/>
            <person name="Que T."/>
            <person name="Du C."/>
            <person name="Cheng J."/>
            <person name="Dai P."/>
            <person name="Han X."/>
            <person name="Huang E."/>
            <person name="Gao Y."/>
            <person name="Liu J."/>
            <person name="Shao H."/>
            <person name="Ye R."/>
            <person name="Li L."/>
            <person name="Wei W."/>
            <person name="Wang X."/>
            <person name="Wang C."/>
            <person name="Yang T."/>
            <person name="Huo Q."/>
            <person name="Li W."/>
            <person name="Guo W."/>
            <person name="Chen H."/>
            <person name="Zhou L."/>
            <person name="Ni X."/>
            <person name="Tian J."/>
            <person name="Zhou Y."/>
            <person name="Sheng Y."/>
            <person name="Liu T."/>
            <person name="Pan Y."/>
            <person name="Xia L."/>
            <person name="Li J."/>
            <person name="Zhao F."/>
            <person name="Cao W."/>
        </authorList>
    </citation>
    <scope>NUCLEOTIDE SEQUENCE</scope>
    <source>
        <strain evidence="1">Dsil-2018</strain>
    </source>
</reference>
<name>A0ACB8CZA1_DERSI</name>
<accession>A0ACB8CZA1</accession>
<proteinExistence type="predicted"/>